<dbReference type="OrthoDB" id="4020944at2759"/>
<dbReference type="AlphaFoldDB" id="G3APS7"/>
<evidence type="ECO:0000313" key="3">
    <source>
        <dbReference type="Proteomes" id="UP000000709"/>
    </source>
</evidence>
<keyword evidence="3" id="KW-1185">Reference proteome</keyword>
<reference evidence="2 3" key="1">
    <citation type="journal article" date="2011" name="Proc. Natl. Acad. Sci. U.S.A.">
        <title>Comparative genomics of xylose-fermenting fungi for enhanced biofuel production.</title>
        <authorList>
            <person name="Wohlbach D.J."/>
            <person name="Kuo A."/>
            <person name="Sato T.K."/>
            <person name="Potts K.M."/>
            <person name="Salamov A.A."/>
            <person name="LaButti K.M."/>
            <person name="Sun H."/>
            <person name="Clum A."/>
            <person name="Pangilinan J.L."/>
            <person name="Lindquist E.A."/>
            <person name="Lucas S."/>
            <person name="Lapidus A."/>
            <person name="Jin M."/>
            <person name="Gunawan C."/>
            <person name="Balan V."/>
            <person name="Dale B.E."/>
            <person name="Jeffries T.W."/>
            <person name="Zinkel R."/>
            <person name="Barry K.W."/>
            <person name="Grigoriev I.V."/>
            <person name="Gasch A.P."/>
        </authorList>
    </citation>
    <scope>NUCLEOTIDE SEQUENCE [LARGE SCALE GENOMIC DNA]</scope>
    <source>
        <strain evidence="3">NRRL Y-27907 / 11-Y1</strain>
    </source>
</reference>
<evidence type="ECO:0000256" key="1">
    <source>
        <dbReference type="SAM" id="MobiDB-lite"/>
    </source>
</evidence>
<dbReference type="eggNOG" id="ENOG502RQKQ">
    <property type="taxonomic scope" value="Eukaryota"/>
</dbReference>
<organism evidence="3">
    <name type="scientific">Spathaspora passalidarum (strain NRRL Y-27907 / 11-Y1)</name>
    <dbReference type="NCBI Taxonomy" id="619300"/>
    <lineage>
        <taxon>Eukaryota</taxon>
        <taxon>Fungi</taxon>
        <taxon>Dikarya</taxon>
        <taxon>Ascomycota</taxon>
        <taxon>Saccharomycotina</taxon>
        <taxon>Pichiomycetes</taxon>
        <taxon>Debaryomycetaceae</taxon>
        <taxon>Spathaspora</taxon>
    </lineage>
</organism>
<feature type="region of interest" description="Disordered" evidence="1">
    <location>
        <begin position="244"/>
        <end position="266"/>
    </location>
</feature>
<dbReference type="KEGG" id="spaa:SPAPADRAFT_139413"/>
<proteinExistence type="predicted"/>
<feature type="compositionally biased region" description="Basic residues" evidence="1">
    <location>
        <begin position="251"/>
        <end position="266"/>
    </location>
</feature>
<dbReference type="FunCoup" id="G3APS7">
    <property type="interactions" value="29"/>
</dbReference>
<evidence type="ECO:0000313" key="2">
    <source>
        <dbReference type="EMBL" id="EGW32248.1"/>
    </source>
</evidence>
<name>G3APS7_SPAPN</name>
<dbReference type="InParanoid" id="G3APS7"/>
<protein>
    <submittedName>
        <fullName evidence="2">Uncharacterized protein</fullName>
    </submittedName>
</protein>
<dbReference type="OMA" id="KHINHTE"/>
<accession>G3APS7</accession>
<gene>
    <name evidence="2" type="ORF">SPAPADRAFT_139413</name>
</gene>
<dbReference type="EMBL" id="GL996502">
    <property type="protein sequence ID" value="EGW32248.1"/>
    <property type="molecule type" value="Genomic_DNA"/>
</dbReference>
<dbReference type="GeneID" id="18870206"/>
<dbReference type="RefSeq" id="XP_007375524.1">
    <property type="nucleotide sequence ID" value="XM_007375462.1"/>
</dbReference>
<dbReference type="HOGENOM" id="CLU_100640_0_0_1"/>
<sequence>MEETDYSSDYESFFSLREDHRAKSKISTAKSPQNKNSLLIQHAARLELESITLKESISNAIRTIKEVPVSEILDIHAKVNHIKKEVGELNVSYKIDQKTMKNANQELITIKKELTELSQKLSKISQATEISSNTSSSYFKQFHDFRLKTEDKFDKIIQTNRELAKLNKTSTRDIPDTSSHQLKEMHKLMLNQSEGHTRELQEIKQFLTLVLPRIINLENSVQLLVNDQSQESHSYNYNINAPSVTPANSRKTSRTKNAITKKRRLI</sequence>
<dbReference type="Proteomes" id="UP000000709">
    <property type="component" value="Unassembled WGS sequence"/>
</dbReference>